<dbReference type="AlphaFoldDB" id="A0A838ZFQ5"/>
<keyword evidence="2" id="KW-1185">Reference proteome</keyword>
<accession>A0A838ZFQ5</accession>
<dbReference type="RefSeq" id="WP_182042155.1">
    <property type="nucleotide sequence ID" value="NZ_JACDZE010000001.1"/>
</dbReference>
<dbReference type="EMBL" id="JACDZE010000001">
    <property type="protein sequence ID" value="MBA5628561.1"/>
    <property type="molecule type" value="Genomic_DNA"/>
</dbReference>
<dbReference type="Proteomes" id="UP000552241">
    <property type="component" value="Unassembled WGS sequence"/>
</dbReference>
<comment type="caution">
    <text evidence="1">The sequence shown here is derived from an EMBL/GenBank/DDBJ whole genome shotgun (WGS) entry which is preliminary data.</text>
</comment>
<organism evidence="1 2">
    <name type="scientific">Moheibacter lacus</name>
    <dbReference type="NCBI Taxonomy" id="2745851"/>
    <lineage>
        <taxon>Bacteria</taxon>
        <taxon>Pseudomonadati</taxon>
        <taxon>Bacteroidota</taxon>
        <taxon>Flavobacteriia</taxon>
        <taxon>Flavobacteriales</taxon>
        <taxon>Weeksellaceae</taxon>
        <taxon>Moheibacter</taxon>
    </lineage>
</organism>
<gene>
    <name evidence="1" type="ORF">HU137_02110</name>
</gene>
<proteinExistence type="predicted"/>
<evidence type="ECO:0000313" key="1">
    <source>
        <dbReference type="EMBL" id="MBA5628561.1"/>
    </source>
</evidence>
<sequence length="54" mass="6261">MKSQSDRRDFQVGYFAVNKKGEVGTYSIRKGFSYTIYQNGENKRVDPGFYLEGK</sequence>
<reference evidence="1 2" key="1">
    <citation type="submission" date="2020-07" db="EMBL/GenBank/DDBJ databases">
        <title>Moheibacter lacus sp. nov., a member of the family Flavobacteriaceae isolated from freshwater lake sediment.</title>
        <authorList>
            <person name="Liu Y."/>
        </authorList>
    </citation>
    <scope>NUCLEOTIDE SEQUENCE [LARGE SCALE GENOMIC DNA]</scope>
    <source>
        <strain evidence="1 2">BDHS18</strain>
    </source>
</reference>
<name>A0A838ZFQ5_9FLAO</name>
<protein>
    <submittedName>
        <fullName evidence="1">Uncharacterized protein</fullName>
    </submittedName>
</protein>
<evidence type="ECO:0000313" key="2">
    <source>
        <dbReference type="Proteomes" id="UP000552241"/>
    </source>
</evidence>